<dbReference type="InterPro" id="IPR029028">
    <property type="entry name" value="Alpha/beta_knot_MTases"/>
</dbReference>
<dbReference type="Proteomes" id="UP000199512">
    <property type="component" value="Unassembled WGS sequence"/>
</dbReference>
<evidence type="ECO:0000256" key="3">
    <source>
        <dbReference type="ARBA" id="ARBA00012328"/>
    </source>
</evidence>
<dbReference type="SUPFAM" id="SSF75217">
    <property type="entry name" value="alpha/beta knot"/>
    <property type="match status" value="1"/>
</dbReference>
<dbReference type="NCBIfam" id="TIGR00046">
    <property type="entry name" value="RsmE family RNA methyltransferase"/>
    <property type="match status" value="1"/>
</dbReference>
<dbReference type="InterPro" id="IPR029026">
    <property type="entry name" value="tRNA_m1G_MTases_N"/>
</dbReference>
<comment type="catalytic activity">
    <reaction evidence="11 12">
        <text>uridine(1498) in 16S rRNA + S-adenosyl-L-methionine = N(3)-methyluridine(1498) in 16S rRNA + S-adenosyl-L-homocysteine + H(+)</text>
        <dbReference type="Rhea" id="RHEA:42920"/>
        <dbReference type="Rhea" id="RHEA-COMP:10283"/>
        <dbReference type="Rhea" id="RHEA-COMP:10284"/>
        <dbReference type="ChEBI" id="CHEBI:15378"/>
        <dbReference type="ChEBI" id="CHEBI:57856"/>
        <dbReference type="ChEBI" id="CHEBI:59789"/>
        <dbReference type="ChEBI" id="CHEBI:65315"/>
        <dbReference type="ChEBI" id="CHEBI:74502"/>
        <dbReference type="EC" id="2.1.1.193"/>
    </reaction>
</comment>
<dbReference type="CDD" id="cd18084">
    <property type="entry name" value="RsmE-like"/>
    <property type="match status" value="1"/>
</dbReference>
<dbReference type="Gene3D" id="2.40.240.20">
    <property type="entry name" value="Hypothetical PUA domain-like, domain 1"/>
    <property type="match status" value="1"/>
</dbReference>
<dbReference type="OrthoDB" id="9815641at2"/>
<evidence type="ECO:0000259" key="14">
    <source>
        <dbReference type="Pfam" id="PF20260"/>
    </source>
</evidence>
<keyword evidence="6 12" id="KW-0698">rRNA processing</keyword>
<dbReference type="GO" id="GO:0070475">
    <property type="term" value="P:rRNA base methylation"/>
    <property type="evidence" value="ECO:0007669"/>
    <property type="project" value="TreeGrafter"/>
</dbReference>
<comment type="function">
    <text evidence="10 12">Specifically methylates the N3 position of the uracil ring of uridine 1498 (m3U1498) in 16S rRNA. Acts on the fully assembled 30S ribosomal subunit.</text>
</comment>
<dbReference type="InterPro" id="IPR046887">
    <property type="entry name" value="RsmE_PUA-like"/>
</dbReference>
<evidence type="ECO:0000256" key="12">
    <source>
        <dbReference type="PIRNR" id="PIRNR015601"/>
    </source>
</evidence>
<reference evidence="15 16" key="1">
    <citation type="submission" date="2016-10" db="EMBL/GenBank/DDBJ databases">
        <authorList>
            <person name="de Groot N.N."/>
        </authorList>
    </citation>
    <scope>NUCLEOTIDE SEQUENCE [LARGE SCALE GENOMIC DNA]</scope>
    <source>
        <strain evidence="15 16">Calf135</strain>
    </source>
</reference>
<name>A0A1H8FC54_9FIRM</name>
<protein>
    <recommendedName>
        <fullName evidence="4 12">Ribosomal RNA small subunit methyltransferase E</fullName>
        <ecNumber evidence="3 12">2.1.1.193</ecNumber>
    </recommendedName>
</protein>
<evidence type="ECO:0000259" key="13">
    <source>
        <dbReference type="Pfam" id="PF04452"/>
    </source>
</evidence>
<dbReference type="PANTHER" id="PTHR30027:SF3">
    <property type="entry name" value="16S RRNA (URACIL(1498)-N(3))-METHYLTRANSFERASE"/>
    <property type="match status" value="1"/>
</dbReference>
<dbReference type="EC" id="2.1.1.193" evidence="3 12"/>
<keyword evidence="16" id="KW-1185">Reference proteome</keyword>
<dbReference type="PANTHER" id="PTHR30027">
    <property type="entry name" value="RIBOSOMAL RNA SMALL SUBUNIT METHYLTRANSFERASE E"/>
    <property type="match status" value="1"/>
</dbReference>
<feature type="domain" description="Ribosomal RNA small subunit methyltransferase E PUA-like" evidence="14">
    <location>
        <begin position="22"/>
        <end position="67"/>
    </location>
</feature>
<organism evidence="15 16">
    <name type="scientific">Peptostreptococcus russellii</name>
    <dbReference type="NCBI Taxonomy" id="215200"/>
    <lineage>
        <taxon>Bacteria</taxon>
        <taxon>Bacillati</taxon>
        <taxon>Bacillota</taxon>
        <taxon>Clostridia</taxon>
        <taxon>Peptostreptococcales</taxon>
        <taxon>Peptostreptococcaceae</taxon>
        <taxon>Peptostreptococcus</taxon>
    </lineage>
</organism>
<proteinExistence type="inferred from homology"/>
<dbReference type="GO" id="GO:0070042">
    <property type="term" value="F:rRNA (uridine-N3-)-methyltransferase activity"/>
    <property type="evidence" value="ECO:0007669"/>
    <property type="project" value="TreeGrafter"/>
</dbReference>
<gene>
    <name evidence="15" type="ORF">SAMN05216454_10265</name>
</gene>
<dbReference type="Gene3D" id="3.40.1280.10">
    <property type="match status" value="1"/>
</dbReference>
<evidence type="ECO:0000256" key="7">
    <source>
        <dbReference type="ARBA" id="ARBA00022603"/>
    </source>
</evidence>
<evidence type="ECO:0000313" key="15">
    <source>
        <dbReference type="EMBL" id="SEN29054.1"/>
    </source>
</evidence>
<evidence type="ECO:0000256" key="4">
    <source>
        <dbReference type="ARBA" id="ARBA00013673"/>
    </source>
</evidence>
<dbReference type="GO" id="GO:0005737">
    <property type="term" value="C:cytoplasm"/>
    <property type="evidence" value="ECO:0007669"/>
    <property type="project" value="UniProtKB-SubCell"/>
</dbReference>
<keyword evidence="5 12" id="KW-0963">Cytoplasm</keyword>
<accession>A0A1H8FC54</accession>
<feature type="domain" description="Ribosomal RNA small subunit methyltransferase E methyltransferase" evidence="13">
    <location>
        <begin position="75"/>
        <end position="245"/>
    </location>
</feature>
<dbReference type="SUPFAM" id="SSF88697">
    <property type="entry name" value="PUA domain-like"/>
    <property type="match status" value="1"/>
</dbReference>
<keyword evidence="9 12" id="KW-0949">S-adenosyl-L-methionine</keyword>
<evidence type="ECO:0000256" key="10">
    <source>
        <dbReference type="ARBA" id="ARBA00025699"/>
    </source>
</evidence>
<dbReference type="Pfam" id="PF04452">
    <property type="entry name" value="Methyltrans_RNA"/>
    <property type="match status" value="1"/>
</dbReference>
<dbReference type="Pfam" id="PF20260">
    <property type="entry name" value="PUA_4"/>
    <property type="match status" value="1"/>
</dbReference>
<evidence type="ECO:0000256" key="6">
    <source>
        <dbReference type="ARBA" id="ARBA00022552"/>
    </source>
</evidence>
<dbReference type="PIRSF" id="PIRSF015601">
    <property type="entry name" value="MTase_slr0722"/>
    <property type="match status" value="1"/>
</dbReference>
<evidence type="ECO:0000256" key="2">
    <source>
        <dbReference type="ARBA" id="ARBA00005528"/>
    </source>
</evidence>
<dbReference type="InterPro" id="IPR015947">
    <property type="entry name" value="PUA-like_sf"/>
</dbReference>
<keyword evidence="7 12" id="KW-0489">Methyltransferase</keyword>
<evidence type="ECO:0000313" key="16">
    <source>
        <dbReference type="Proteomes" id="UP000199512"/>
    </source>
</evidence>
<dbReference type="InterPro" id="IPR046886">
    <property type="entry name" value="RsmE_MTase_dom"/>
</dbReference>
<dbReference type="InterPro" id="IPR006700">
    <property type="entry name" value="RsmE"/>
</dbReference>
<evidence type="ECO:0000256" key="5">
    <source>
        <dbReference type="ARBA" id="ARBA00022490"/>
    </source>
</evidence>
<evidence type="ECO:0000256" key="9">
    <source>
        <dbReference type="ARBA" id="ARBA00022691"/>
    </source>
</evidence>
<dbReference type="AlphaFoldDB" id="A0A1H8FC54"/>
<comment type="subcellular location">
    <subcellularLocation>
        <location evidence="1 12">Cytoplasm</location>
    </subcellularLocation>
</comment>
<dbReference type="RefSeq" id="WP_091973916.1">
    <property type="nucleotide sequence ID" value="NZ_CAUWDX010000061.1"/>
</dbReference>
<evidence type="ECO:0000256" key="11">
    <source>
        <dbReference type="ARBA" id="ARBA00047944"/>
    </source>
</evidence>
<evidence type="ECO:0000256" key="8">
    <source>
        <dbReference type="ARBA" id="ARBA00022679"/>
    </source>
</evidence>
<sequence>MDRFFVEADNIDLDNKKLKILGEDVKHITKVLRYSSGDKIEVCDGNNKEYICEIVDFDKESVELNILESVDILRESKVKVRLYQGLPKSTKMDIILQKLTECGVSEIILVNTERTVVNLKDKKADKKLERWERIIYEAAKQSKRGIVPKLSGIMTFKEAIEDMKSNDINMSPYEEERSLGIKEFLSSDEVKSIAEKKDELRVGIFIGPEGGFTEKENSIIKGNNISSVTMGPRIFRTETASIASTVITMYELGDIGNSF</sequence>
<dbReference type="STRING" id="215200.SAMN05216454_10265"/>
<keyword evidence="8 12" id="KW-0808">Transferase</keyword>
<dbReference type="EMBL" id="FODF01000002">
    <property type="protein sequence ID" value="SEN29054.1"/>
    <property type="molecule type" value="Genomic_DNA"/>
</dbReference>
<evidence type="ECO:0000256" key="1">
    <source>
        <dbReference type="ARBA" id="ARBA00004496"/>
    </source>
</evidence>
<comment type="similarity">
    <text evidence="2 12">Belongs to the RNA methyltransferase RsmE family.</text>
</comment>